<feature type="domain" description="Flagellar hook-length control protein-like C-terminal" evidence="2">
    <location>
        <begin position="255"/>
        <end position="329"/>
    </location>
</feature>
<keyword evidence="1" id="KW-0175">Coiled coil</keyword>
<protein>
    <recommendedName>
        <fullName evidence="2">Flagellar hook-length control protein-like C-terminal domain-containing protein</fullName>
    </recommendedName>
</protein>
<organism evidence="3 4">
    <name type="scientific">Halothermothrix orenii (strain H 168 / OCM 544 / DSM 9562)</name>
    <dbReference type="NCBI Taxonomy" id="373903"/>
    <lineage>
        <taxon>Bacteria</taxon>
        <taxon>Bacillati</taxon>
        <taxon>Bacillota</taxon>
        <taxon>Clostridia</taxon>
        <taxon>Halanaerobiales</taxon>
        <taxon>Halothermotrichaceae</taxon>
        <taxon>Halothermothrix</taxon>
    </lineage>
</organism>
<keyword evidence="4" id="KW-1185">Reference proteome</keyword>
<dbReference type="KEGG" id="hor:Hore_19920"/>
<evidence type="ECO:0000259" key="2">
    <source>
        <dbReference type="Pfam" id="PF02120"/>
    </source>
</evidence>
<feature type="coiled-coil region" evidence="1">
    <location>
        <begin position="178"/>
        <end position="212"/>
    </location>
</feature>
<evidence type="ECO:0000256" key="1">
    <source>
        <dbReference type="SAM" id="Coils"/>
    </source>
</evidence>
<evidence type="ECO:0000313" key="3">
    <source>
        <dbReference type="EMBL" id="ACL70739.1"/>
    </source>
</evidence>
<dbReference type="EMBL" id="CP001098">
    <property type="protein sequence ID" value="ACL70739.1"/>
    <property type="molecule type" value="Genomic_DNA"/>
</dbReference>
<sequence length="360" mass="41447">MKVSNFNELYNKLIIDFLKNLELSDVKTETTGKHAKSNTTTPDFPVRVDKISIPTDIKNILKGLDPLLQEKLIKYWINHKLPLDIKLLTTFIKLIKKTRPGANLNTMVKSFALLVKNKLPLASELFKGLILSYNSRESNSSESYVFQMGGLRDQLPRKLTREFLFYHHDSPTRIEAKLSNYTEKLNELLQTLENLKENNSQYKKLFNQITGNKLINLTSNENLLLSLELPLTFPDQNRPLPLYCQIWNQPRSKKGGNQNGKNKSYQIVFLIELPRKGLIKAQIIYKSGHIKSSFQTGSNRTAELIKQNLPQLITRLEENGFSIDPPVVETIKEHRFDSGYKKSGTKSITENFRGHFDLRI</sequence>
<dbReference type="AlphaFoldDB" id="B8CZM0"/>
<dbReference type="STRING" id="373903.Hore_19920"/>
<dbReference type="HOGENOM" id="CLU_768966_0_0_9"/>
<dbReference type="RefSeq" id="WP_015923708.1">
    <property type="nucleotide sequence ID" value="NC_011899.1"/>
</dbReference>
<proteinExistence type="predicted"/>
<gene>
    <name evidence="3" type="ordered locus">Hore_19920</name>
</gene>
<name>B8CZM0_HALOH</name>
<dbReference type="eggNOG" id="ENOG502ZUSQ">
    <property type="taxonomic scope" value="Bacteria"/>
</dbReference>
<accession>B8CZM0</accession>
<reference evidence="3 4" key="1">
    <citation type="journal article" date="2009" name="PLoS ONE">
        <title>Genome analysis of the anaerobic thermohalophilic bacterium Halothermothrix orenii.</title>
        <authorList>
            <person name="Mavromatis K."/>
            <person name="Ivanova N."/>
            <person name="Anderson I."/>
            <person name="Lykidis A."/>
            <person name="Hooper S.D."/>
            <person name="Sun H."/>
            <person name="Kunin V."/>
            <person name="Lapidus A."/>
            <person name="Hugenholtz P."/>
            <person name="Patel B."/>
            <person name="Kyrpides N.C."/>
        </authorList>
    </citation>
    <scope>NUCLEOTIDE SEQUENCE [LARGE SCALE GENOMIC DNA]</scope>
    <source>
        <strain evidence="4">H 168 / OCM 544 / DSM 9562</strain>
    </source>
</reference>
<dbReference type="Proteomes" id="UP000000719">
    <property type="component" value="Chromosome"/>
</dbReference>
<evidence type="ECO:0000313" key="4">
    <source>
        <dbReference type="Proteomes" id="UP000000719"/>
    </source>
</evidence>
<dbReference type="InterPro" id="IPR021136">
    <property type="entry name" value="Flagellar_hook_control-like_C"/>
</dbReference>
<dbReference type="Pfam" id="PF02120">
    <property type="entry name" value="Flg_hook"/>
    <property type="match status" value="1"/>
</dbReference>